<dbReference type="Proteomes" id="UP000324222">
    <property type="component" value="Unassembled WGS sequence"/>
</dbReference>
<dbReference type="EMBL" id="VSRR010000793">
    <property type="protein sequence ID" value="MPC19688.1"/>
    <property type="molecule type" value="Genomic_DNA"/>
</dbReference>
<organism evidence="1 2">
    <name type="scientific">Portunus trituberculatus</name>
    <name type="common">Swimming crab</name>
    <name type="synonym">Neptunus trituberculatus</name>
    <dbReference type="NCBI Taxonomy" id="210409"/>
    <lineage>
        <taxon>Eukaryota</taxon>
        <taxon>Metazoa</taxon>
        <taxon>Ecdysozoa</taxon>
        <taxon>Arthropoda</taxon>
        <taxon>Crustacea</taxon>
        <taxon>Multicrustacea</taxon>
        <taxon>Malacostraca</taxon>
        <taxon>Eumalacostraca</taxon>
        <taxon>Eucarida</taxon>
        <taxon>Decapoda</taxon>
        <taxon>Pleocyemata</taxon>
        <taxon>Brachyura</taxon>
        <taxon>Eubrachyura</taxon>
        <taxon>Portunoidea</taxon>
        <taxon>Portunidae</taxon>
        <taxon>Portuninae</taxon>
        <taxon>Portunus</taxon>
    </lineage>
</organism>
<evidence type="ECO:0000313" key="1">
    <source>
        <dbReference type="EMBL" id="MPC19688.1"/>
    </source>
</evidence>
<gene>
    <name evidence="1" type="ORF">E2C01_012615</name>
</gene>
<sequence length="163" mass="17775">MSLTEPISRSPQHTDGDGASASLCLCGARCGEGATQFKSNQSPVSYLLMVWSRNGNIAACLLLSTSSYSSTFILRFTPWNPAPAAAAVPLCSWSSSSLLVISSSLRKTHTLNVILCKEDENRDGWLDLMENGKEVFIFIPFPSKGDGNVNRNKFILPIFLDKQ</sequence>
<protein>
    <submittedName>
        <fullName evidence="1">Uncharacterized protein</fullName>
    </submittedName>
</protein>
<keyword evidence="2" id="KW-1185">Reference proteome</keyword>
<proteinExistence type="predicted"/>
<evidence type="ECO:0000313" key="2">
    <source>
        <dbReference type="Proteomes" id="UP000324222"/>
    </source>
</evidence>
<comment type="caution">
    <text evidence="1">The sequence shown here is derived from an EMBL/GenBank/DDBJ whole genome shotgun (WGS) entry which is preliminary data.</text>
</comment>
<name>A0A5B7DEH1_PORTR</name>
<reference evidence="1 2" key="1">
    <citation type="submission" date="2019-05" db="EMBL/GenBank/DDBJ databases">
        <title>Another draft genome of Portunus trituberculatus and its Hox gene families provides insights of decapod evolution.</title>
        <authorList>
            <person name="Jeong J.-H."/>
            <person name="Song I."/>
            <person name="Kim S."/>
            <person name="Choi T."/>
            <person name="Kim D."/>
            <person name="Ryu S."/>
            <person name="Kim W."/>
        </authorList>
    </citation>
    <scope>NUCLEOTIDE SEQUENCE [LARGE SCALE GENOMIC DNA]</scope>
    <source>
        <tissue evidence="1">Muscle</tissue>
    </source>
</reference>
<accession>A0A5B7DEH1</accession>
<dbReference type="AlphaFoldDB" id="A0A5B7DEH1"/>